<dbReference type="SUPFAM" id="SSF74982">
    <property type="entry name" value="Small protein B (SmpB)"/>
    <property type="match status" value="1"/>
</dbReference>
<dbReference type="InterPro" id="IPR023620">
    <property type="entry name" value="SmpB"/>
</dbReference>
<gene>
    <name evidence="3 4" type="primary">smpB</name>
    <name evidence="4" type="ORF">IPO85_17345</name>
</gene>
<dbReference type="GO" id="GO:0070929">
    <property type="term" value="P:trans-translation"/>
    <property type="evidence" value="ECO:0007669"/>
    <property type="project" value="UniProtKB-UniRule"/>
</dbReference>
<evidence type="ECO:0000256" key="2">
    <source>
        <dbReference type="ARBA" id="ARBA00022884"/>
    </source>
</evidence>
<dbReference type="NCBIfam" id="TIGR00086">
    <property type="entry name" value="smpB"/>
    <property type="match status" value="1"/>
</dbReference>
<protein>
    <recommendedName>
        <fullName evidence="3">SsrA-binding protein</fullName>
    </recommendedName>
    <alternativeName>
        <fullName evidence="3">Small protein B</fullName>
    </alternativeName>
</protein>
<dbReference type="Gene3D" id="2.40.280.10">
    <property type="match status" value="1"/>
</dbReference>
<dbReference type="Proteomes" id="UP000808349">
    <property type="component" value="Unassembled WGS sequence"/>
</dbReference>
<dbReference type="HAMAP" id="MF_00023">
    <property type="entry name" value="SmpB"/>
    <property type="match status" value="1"/>
</dbReference>
<keyword evidence="2 3" id="KW-0694">RNA-binding</keyword>
<dbReference type="GO" id="GO:0070930">
    <property type="term" value="P:trans-translation-dependent protein tagging"/>
    <property type="evidence" value="ECO:0007669"/>
    <property type="project" value="TreeGrafter"/>
</dbReference>
<dbReference type="AlphaFoldDB" id="A0A9D7XEL8"/>
<comment type="function">
    <text evidence="3">Required for rescue of stalled ribosomes mediated by trans-translation. Binds to transfer-messenger RNA (tmRNA), required for stable association of tmRNA with ribosomes. tmRNA and SmpB together mimic tRNA shape, replacing the anticodon stem-loop with SmpB. tmRNA is encoded by the ssrA gene; the 2 termini fold to resemble tRNA(Ala) and it encodes a 'tag peptide', a short internal open reading frame. During trans-translation Ala-aminoacylated tmRNA acts like a tRNA, entering the A-site of stalled ribosomes, displacing the stalled mRNA. The ribosome then switches to translate the ORF on the tmRNA; the nascent peptide is terminated with the 'tag peptide' encoded by the tmRNA and targeted for degradation. The ribosome is freed to recommence translation, which seems to be the essential function of trans-translation.</text>
</comment>
<sequence length="149" mass="17348">MSVVEIVNRKATHLYHFVQTIEAGVMLKSTEIKSIREGKANLSDAYCLFEKGELWIKNMHISEYDAGSYNNHDPKRSRKLLLNKAELNKLERKVAEKGMTLVPYKVYFNDRGIAKIEIALASGKKAFDKRDSIKERDQKRELDREFKRN</sequence>
<evidence type="ECO:0000256" key="1">
    <source>
        <dbReference type="ARBA" id="ARBA00022490"/>
    </source>
</evidence>
<dbReference type="GO" id="GO:0005829">
    <property type="term" value="C:cytosol"/>
    <property type="evidence" value="ECO:0007669"/>
    <property type="project" value="TreeGrafter"/>
</dbReference>
<proteinExistence type="inferred from homology"/>
<dbReference type="PANTHER" id="PTHR30308">
    <property type="entry name" value="TMRNA-BINDING COMPONENT OF TRANS-TRANSLATION TAGGING COMPLEX"/>
    <property type="match status" value="1"/>
</dbReference>
<dbReference type="InterPro" id="IPR000037">
    <property type="entry name" value="SsrA-bd_prot"/>
</dbReference>
<reference evidence="4 5" key="1">
    <citation type="submission" date="2020-10" db="EMBL/GenBank/DDBJ databases">
        <title>Connecting structure to function with the recovery of over 1000 high-quality activated sludge metagenome-assembled genomes encoding full-length rRNA genes using long-read sequencing.</title>
        <authorList>
            <person name="Singleton C.M."/>
            <person name="Petriglieri F."/>
            <person name="Kristensen J.M."/>
            <person name="Kirkegaard R.H."/>
            <person name="Michaelsen T.Y."/>
            <person name="Andersen M.H."/>
            <person name="Karst S.M."/>
            <person name="Dueholm M.S."/>
            <person name="Nielsen P.H."/>
            <person name="Albertsen M."/>
        </authorList>
    </citation>
    <scope>NUCLEOTIDE SEQUENCE [LARGE SCALE GENOMIC DNA]</scope>
    <source>
        <strain evidence="4">Ribe_18-Q3-R11-54_BAT3C.373</strain>
    </source>
</reference>
<organism evidence="4 5">
    <name type="scientific">Candidatus Defluviibacterium haderslevense</name>
    <dbReference type="NCBI Taxonomy" id="2981993"/>
    <lineage>
        <taxon>Bacteria</taxon>
        <taxon>Pseudomonadati</taxon>
        <taxon>Bacteroidota</taxon>
        <taxon>Saprospiria</taxon>
        <taxon>Saprospirales</taxon>
        <taxon>Saprospiraceae</taxon>
        <taxon>Candidatus Defluviibacterium</taxon>
    </lineage>
</organism>
<dbReference type="CDD" id="cd09294">
    <property type="entry name" value="SmpB"/>
    <property type="match status" value="1"/>
</dbReference>
<comment type="similarity">
    <text evidence="3">Belongs to the SmpB family.</text>
</comment>
<dbReference type="EMBL" id="JADKFW010000017">
    <property type="protein sequence ID" value="MBK9719244.1"/>
    <property type="molecule type" value="Genomic_DNA"/>
</dbReference>
<name>A0A9D7XEL8_9BACT</name>
<comment type="caution">
    <text evidence="4">The sequence shown here is derived from an EMBL/GenBank/DDBJ whole genome shotgun (WGS) entry which is preliminary data.</text>
</comment>
<keyword evidence="1 3" id="KW-0963">Cytoplasm</keyword>
<dbReference type="NCBIfam" id="NF003843">
    <property type="entry name" value="PRK05422.1"/>
    <property type="match status" value="1"/>
</dbReference>
<dbReference type="Pfam" id="PF01668">
    <property type="entry name" value="SmpB"/>
    <property type="match status" value="1"/>
</dbReference>
<accession>A0A9D7XEL8</accession>
<dbReference type="PANTHER" id="PTHR30308:SF2">
    <property type="entry name" value="SSRA-BINDING PROTEIN"/>
    <property type="match status" value="1"/>
</dbReference>
<comment type="subcellular location">
    <subcellularLocation>
        <location evidence="3">Cytoplasm</location>
    </subcellularLocation>
    <text evidence="3">The tmRNA-SmpB complex associates with stalled 70S ribosomes.</text>
</comment>
<dbReference type="GO" id="GO:0003723">
    <property type="term" value="F:RNA binding"/>
    <property type="evidence" value="ECO:0007669"/>
    <property type="project" value="UniProtKB-UniRule"/>
</dbReference>
<evidence type="ECO:0000256" key="3">
    <source>
        <dbReference type="HAMAP-Rule" id="MF_00023"/>
    </source>
</evidence>
<evidence type="ECO:0000313" key="4">
    <source>
        <dbReference type="EMBL" id="MBK9719244.1"/>
    </source>
</evidence>
<evidence type="ECO:0000313" key="5">
    <source>
        <dbReference type="Proteomes" id="UP000808349"/>
    </source>
</evidence>